<reference evidence="4" key="2">
    <citation type="submission" date="2025-08" db="UniProtKB">
        <authorList>
            <consortium name="RefSeq"/>
        </authorList>
    </citation>
    <scope>IDENTIFICATION</scope>
    <source>
        <tissue evidence="4">Leaf</tissue>
    </source>
</reference>
<keyword evidence="3" id="KW-1185">Reference proteome</keyword>
<dbReference type="Pfam" id="PF00078">
    <property type="entry name" value="RVT_1"/>
    <property type="match status" value="1"/>
</dbReference>
<evidence type="ECO:0000313" key="4">
    <source>
        <dbReference type="RefSeq" id="XP_010462838.1"/>
    </source>
</evidence>
<dbReference type="GeneID" id="104743454"/>
<gene>
    <name evidence="4" type="primary">LOC104743454</name>
</gene>
<dbReference type="Proteomes" id="UP000694864">
    <property type="component" value="Chromosome 14"/>
</dbReference>
<dbReference type="PANTHER" id="PTHR33116:SF76">
    <property type="entry name" value="DUF4283 DOMAIN-CONTAINING PROTEIN"/>
    <property type="match status" value="1"/>
</dbReference>
<organism evidence="3 4">
    <name type="scientific">Camelina sativa</name>
    <name type="common">False flax</name>
    <name type="synonym">Myagrum sativum</name>
    <dbReference type="NCBI Taxonomy" id="90675"/>
    <lineage>
        <taxon>Eukaryota</taxon>
        <taxon>Viridiplantae</taxon>
        <taxon>Streptophyta</taxon>
        <taxon>Embryophyta</taxon>
        <taxon>Tracheophyta</taxon>
        <taxon>Spermatophyta</taxon>
        <taxon>Magnoliopsida</taxon>
        <taxon>eudicotyledons</taxon>
        <taxon>Gunneridae</taxon>
        <taxon>Pentapetalae</taxon>
        <taxon>rosids</taxon>
        <taxon>malvids</taxon>
        <taxon>Brassicales</taxon>
        <taxon>Brassicaceae</taxon>
        <taxon>Camelineae</taxon>
        <taxon>Camelina</taxon>
    </lineage>
</organism>
<evidence type="ECO:0000259" key="2">
    <source>
        <dbReference type="PROSITE" id="PS50878"/>
    </source>
</evidence>
<reference evidence="3" key="1">
    <citation type="journal article" date="2014" name="Nat. Commun.">
        <title>The emerging biofuel crop Camelina sativa retains a highly undifferentiated hexaploid genome structure.</title>
        <authorList>
            <person name="Kagale S."/>
            <person name="Koh C."/>
            <person name="Nixon J."/>
            <person name="Bollina V."/>
            <person name="Clarke W.E."/>
            <person name="Tuteja R."/>
            <person name="Spillane C."/>
            <person name="Robinson S.J."/>
            <person name="Links M.G."/>
            <person name="Clarke C."/>
            <person name="Higgins E.E."/>
            <person name="Huebert T."/>
            <person name="Sharpe A.G."/>
            <person name="Parkin I.A."/>
        </authorList>
    </citation>
    <scope>NUCLEOTIDE SEQUENCE [LARGE SCALE GENOMIC DNA]</scope>
    <source>
        <strain evidence="3">cv. DH55</strain>
    </source>
</reference>
<dbReference type="PANTHER" id="PTHR33116">
    <property type="entry name" value="REVERSE TRANSCRIPTASE ZINC-BINDING DOMAIN-CONTAINING PROTEIN-RELATED-RELATED"/>
    <property type="match status" value="1"/>
</dbReference>
<evidence type="ECO:0000256" key="1">
    <source>
        <dbReference type="SAM" id="MobiDB-lite"/>
    </source>
</evidence>
<feature type="domain" description="Reverse transcriptase" evidence="2">
    <location>
        <begin position="1"/>
        <end position="100"/>
    </location>
</feature>
<protein>
    <submittedName>
        <fullName evidence="4">Uncharacterized protein LOC104743454</fullName>
    </submittedName>
</protein>
<name>A0ABM0VY16_CAMSA</name>
<dbReference type="InterPro" id="IPR000477">
    <property type="entry name" value="RT_dom"/>
</dbReference>
<evidence type="ECO:0000313" key="3">
    <source>
        <dbReference type="Proteomes" id="UP000694864"/>
    </source>
</evidence>
<accession>A0ABM0VY16</accession>
<proteinExistence type="predicted"/>
<sequence>MLDKAAKDRRVGYHPRCKNISLTHLCFADDLLVFTDGTKTSIEGILQVFHDFTGFYGLNISLEKSTLYMAGVTVSEKDAILHSFPFASGTLPVRYLGLPLLTKPHQFSHPQSHKLLDVSFPLANSLYKGDRQYVICVLVVRSLSQCKKAKVSWSDVCTPKEDGGLGLRSLKEANKGSFWSLQENSTSGSWMWRKLLKYRALAVEFVRYEVNNGKHISFWHDNWSPLGCLFKLAGSRGTIDIGIGLHATVAEALTHRQRHHQVEYLNQLETVLTSVRNRGLLETEDKVLWRGNRIVLRPNLAPKKLGNIPGSQDRGNHGLLVSGFPKPHPNTPLLSGSPC</sequence>
<dbReference type="PROSITE" id="PS50878">
    <property type="entry name" value="RT_POL"/>
    <property type="match status" value="1"/>
</dbReference>
<dbReference type="RefSeq" id="XP_010462838.1">
    <property type="nucleotide sequence ID" value="XM_010464536.1"/>
</dbReference>
<feature type="region of interest" description="Disordered" evidence="1">
    <location>
        <begin position="305"/>
        <end position="339"/>
    </location>
</feature>